<feature type="region of interest" description="Disordered" evidence="6">
    <location>
        <begin position="83"/>
        <end position="106"/>
    </location>
</feature>
<keyword evidence="4" id="KW-0472">Membrane</keyword>
<evidence type="ECO:0000259" key="7">
    <source>
        <dbReference type="PROSITE" id="PS50850"/>
    </source>
</evidence>
<dbReference type="Gene3D" id="1.20.1720.10">
    <property type="entry name" value="Multidrug resistance protein D"/>
    <property type="match status" value="1"/>
</dbReference>
<keyword evidence="3" id="KW-1133">Transmembrane helix</keyword>
<name>A0ABV3BWL0_9ACTN</name>
<evidence type="ECO:0000256" key="4">
    <source>
        <dbReference type="ARBA" id="ARBA00023136"/>
    </source>
</evidence>
<protein>
    <submittedName>
        <fullName evidence="8">MFS transporter</fullName>
    </submittedName>
</protein>
<organism evidence="8 9">
    <name type="scientific">Streptomyces atriruber</name>
    <dbReference type="NCBI Taxonomy" id="545121"/>
    <lineage>
        <taxon>Bacteria</taxon>
        <taxon>Bacillati</taxon>
        <taxon>Actinomycetota</taxon>
        <taxon>Actinomycetes</taxon>
        <taxon>Kitasatosporales</taxon>
        <taxon>Streptomycetaceae</taxon>
        <taxon>Streptomyces</taxon>
    </lineage>
</organism>
<evidence type="ECO:0000313" key="9">
    <source>
        <dbReference type="Proteomes" id="UP001551176"/>
    </source>
</evidence>
<dbReference type="EMBL" id="JBEYXV010000020">
    <property type="protein sequence ID" value="MEU6825405.1"/>
    <property type="molecule type" value="Genomic_DNA"/>
</dbReference>
<dbReference type="PANTHER" id="PTHR42718:SF42">
    <property type="entry name" value="EXPORT PROTEIN"/>
    <property type="match status" value="1"/>
</dbReference>
<evidence type="ECO:0000256" key="5">
    <source>
        <dbReference type="ARBA" id="ARBA00023251"/>
    </source>
</evidence>
<accession>A0ABV3BWL0</accession>
<sequence>MADGYTVAPAALVLPLGAIGDRIGRRNVLIADTIVFDAASLAASFADSTTALIAWRAVMGLGAAMIMPGTLSTITAVSLPSGGPRAWPPGLDSPPGPSTSTPRPPSTFWTPRAHSHRRVTPTTAAVRPLTAATGLSPRTASCRGCATYLERGYAAGYPLAKRTFGWQAFSHECPAQ</sequence>
<evidence type="ECO:0000256" key="2">
    <source>
        <dbReference type="ARBA" id="ARBA00022692"/>
    </source>
</evidence>
<dbReference type="InterPro" id="IPR020846">
    <property type="entry name" value="MFS_dom"/>
</dbReference>
<dbReference type="RefSeq" id="WP_359356061.1">
    <property type="nucleotide sequence ID" value="NZ_JBEYXV010000020.1"/>
</dbReference>
<evidence type="ECO:0000256" key="6">
    <source>
        <dbReference type="SAM" id="MobiDB-lite"/>
    </source>
</evidence>
<dbReference type="Proteomes" id="UP001551176">
    <property type="component" value="Unassembled WGS sequence"/>
</dbReference>
<dbReference type="SUPFAM" id="SSF103473">
    <property type="entry name" value="MFS general substrate transporter"/>
    <property type="match status" value="1"/>
</dbReference>
<reference evidence="8 9" key="1">
    <citation type="submission" date="2024-06" db="EMBL/GenBank/DDBJ databases">
        <title>The Natural Products Discovery Center: Release of the First 8490 Sequenced Strains for Exploring Actinobacteria Biosynthetic Diversity.</title>
        <authorList>
            <person name="Kalkreuter E."/>
            <person name="Kautsar S.A."/>
            <person name="Yang D."/>
            <person name="Bader C.D."/>
            <person name="Teijaro C.N."/>
            <person name="Fluegel L."/>
            <person name="Davis C.M."/>
            <person name="Simpson J.R."/>
            <person name="Lauterbach L."/>
            <person name="Steele A.D."/>
            <person name="Gui C."/>
            <person name="Meng S."/>
            <person name="Li G."/>
            <person name="Viehrig K."/>
            <person name="Ye F."/>
            <person name="Su P."/>
            <person name="Kiefer A.F."/>
            <person name="Nichols A."/>
            <person name="Cepeda A.J."/>
            <person name="Yan W."/>
            <person name="Fan B."/>
            <person name="Jiang Y."/>
            <person name="Adhikari A."/>
            <person name="Zheng C.-J."/>
            <person name="Schuster L."/>
            <person name="Cowan T.M."/>
            <person name="Smanski M.J."/>
            <person name="Chevrette M.G."/>
            <person name="De Carvalho L.P.S."/>
            <person name="Shen B."/>
        </authorList>
    </citation>
    <scope>NUCLEOTIDE SEQUENCE [LARGE SCALE GENOMIC DNA]</scope>
    <source>
        <strain evidence="8 9">NPDC046838</strain>
    </source>
</reference>
<evidence type="ECO:0000313" key="8">
    <source>
        <dbReference type="EMBL" id="MEU6825405.1"/>
    </source>
</evidence>
<dbReference type="InterPro" id="IPR011701">
    <property type="entry name" value="MFS"/>
</dbReference>
<dbReference type="Pfam" id="PF07690">
    <property type="entry name" value="MFS_1"/>
    <property type="match status" value="1"/>
</dbReference>
<evidence type="ECO:0000256" key="3">
    <source>
        <dbReference type="ARBA" id="ARBA00022989"/>
    </source>
</evidence>
<proteinExistence type="predicted"/>
<comment type="caution">
    <text evidence="8">The sequence shown here is derived from an EMBL/GenBank/DDBJ whole genome shotgun (WGS) entry which is preliminary data.</text>
</comment>
<dbReference type="PROSITE" id="PS50850">
    <property type="entry name" value="MFS"/>
    <property type="match status" value="1"/>
</dbReference>
<feature type="domain" description="Major facilitator superfamily (MFS) profile" evidence="7">
    <location>
        <begin position="1"/>
        <end position="176"/>
    </location>
</feature>
<keyword evidence="2" id="KW-0812">Transmembrane</keyword>
<dbReference type="InterPro" id="IPR036259">
    <property type="entry name" value="MFS_trans_sf"/>
</dbReference>
<feature type="compositionally biased region" description="Pro residues" evidence="6">
    <location>
        <begin position="91"/>
        <end position="105"/>
    </location>
</feature>
<comment type="subcellular location">
    <subcellularLocation>
        <location evidence="1">Cell membrane</location>
        <topology evidence="1">Multi-pass membrane protein</topology>
    </subcellularLocation>
</comment>
<evidence type="ECO:0000256" key="1">
    <source>
        <dbReference type="ARBA" id="ARBA00004651"/>
    </source>
</evidence>
<gene>
    <name evidence="8" type="ORF">ABZ921_32710</name>
</gene>
<dbReference type="PANTHER" id="PTHR42718">
    <property type="entry name" value="MAJOR FACILITATOR SUPERFAMILY MULTIDRUG TRANSPORTER MFSC"/>
    <property type="match status" value="1"/>
</dbReference>
<keyword evidence="5" id="KW-0046">Antibiotic resistance</keyword>
<keyword evidence="9" id="KW-1185">Reference proteome</keyword>